<dbReference type="GO" id="GO:0008270">
    <property type="term" value="F:zinc ion binding"/>
    <property type="evidence" value="ECO:0007669"/>
    <property type="project" value="InterPro"/>
</dbReference>
<evidence type="ECO:0000256" key="4">
    <source>
        <dbReference type="ARBA" id="ARBA00023163"/>
    </source>
</evidence>
<dbReference type="InterPro" id="IPR036864">
    <property type="entry name" value="Zn2-C6_fun-type_DNA-bd_sf"/>
</dbReference>
<evidence type="ECO:0000256" key="5">
    <source>
        <dbReference type="ARBA" id="ARBA00023242"/>
    </source>
</evidence>
<feature type="region of interest" description="Disordered" evidence="6">
    <location>
        <begin position="664"/>
        <end position="683"/>
    </location>
</feature>
<keyword evidence="9" id="KW-1185">Reference proteome</keyword>
<evidence type="ECO:0000313" key="9">
    <source>
        <dbReference type="Proteomes" id="UP000311382"/>
    </source>
</evidence>
<evidence type="ECO:0000256" key="3">
    <source>
        <dbReference type="ARBA" id="ARBA00023125"/>
    </source>
</evidence>
<feature type="domain" description="Zn(2)-C6 fungal-type" evidence="7">
    <location>
        <begin position="46"/>
        <end position="79"/>
    </location>
</feature>
<sequence length="731" mass="79117">MDSAMQPERTPPVPSTSRDRRLSAPPSSLDQPNLTHHDDDAKPKMACLACRSVKMRCLPQEPSGQKCARCDRLNQECVWAAPQKRGRKPKGHRPSAPTASSFSSSASASSSALTTSAPLYFSAAQNPLDLLAASALPHPPARFVPPTSLPPTSLPTAPLPPTFHALPRPQSLSAPTSAHQSPSTQSEVSPAANLSLVDVARAKEEALSRLSGGTTPVVKPGERAKAAGALFSREAIPDAVDLGILTLAEADQLWSFFFRTLNRFIILFDHVLHTREFVRSTSTVLFASILAVSAKFIRPDLYPTLLANAQQLVGRGIVESRASLGLIQAILVLVYWKPPMDGSAWLRTGLAVRLGYQLDLHVSRTGPLPEDEHEARLILDIERTWHVLVCFDGTYLLHSGDEDDGVHQTYMVPHYHIDIQAWLEETRPYGVTDDLEQGAAFEWIKVLRLSKDIANSRPMQARALASHLNGMLDATYRRYLDPTSPQTLHTDRLAALKVTFFMAAASLALRRAVLVSTGTFGVTLAHFMVAASELVDAFEEVAKEGMVRYWQDTIAVTMFGLGEILVKVFNKVYPTNQAQILSWMELYQACELATEGKDDSVAAFMSRFFKLGIRVLCSPPTAAPSASDPAPAPYSSMAMSAPGLTAALHPPVMPNVPTSAAFEAPALPPAPSNPVPPAAAASSPLPDGGFTFSQSMGDDRLFWESLFPGQASDWSWLDQPAGEDLLGAGVQ</sequence>
<comment type="caution">
    <text evidence="8">The sequence shown here is derived from an EMBL/GenBank/DDBJ whole genome shotgun (WGS) entry which is preliminary data.</text>
</comment>
<dbReference type="OrthoDB" id="2528779at2759"/>
<protein>
    <recommendedName>
        <fullName evidence="7">Zn(2)-C6 fungal-type domain-containing protein</fullName>
    </recommendedName>
</protein>
<evidence type="ECO:0000259" key="7">
    <source>
        <dbReference type="PROSITE" id="PS50048"/>
    </source>
</evidence>
<evidence type="ECO:0000256" key="1">
    <source>
        <dbReference type="ARBA" id="ARBA00004123"/>
    </source>
</evidence>
<feature type="compositionally biased region" description="Low complexity" evidence="6">
    <location>
        <begin position="94"/>
        <end position="106"/>
    </location>
</feature>
<feature type="compositionally biased region" description="Polar residues" evidence="6">
    <location>
        <begin position="25"/>
        <end position="34"/>
    </location>
</feature>
<dbReference type="Proteomes" id="UP000311382">
    <property type="component" value="Unassembled WGS sequence"/>
</dbReference>
<dbReference type="PROSITE" id="PS50048">
    <property type="entry name" value="ZN2_CY6_FUNGAL_2"/>
    <property type="match status" value="1"/>
</dbReference>
<gene>
    <name evidence="8" type="ORF">DMC30DRAFT_24207</name>
</gene>
<feature type="compositionally biased region" description="Pro residues" evidence="6">
    <location>
        <begin position="143"/>
        <end position="161"/>
    </location>
</feature>
<keyword evidence="4" id="KW-0804">Transcription</keyword>
<feature type="region of interest" description="Disordered" evidence="6">
    <location>
        <begin position="81"/>
        <end position="106"/>
    </location>
</feature>
<comment type="subcellular location">
    <subcellularLocation>
        <location evidence="1">Nucleus</location>
    </subcellularLocation>
</comment>
<name>A0A5C5FS08_9BASI</name>
<accession>A0A5C5FS08</accession>
<evidence type="ECO:0000256" key="6">
    <source>
        <dbReference type="SAM" id="MobiDB-lite"/>
    </source>
</evidence>
<dbReference type="SUPFAM" id="SSF57701">
    <property type="entry name" value="Zn2/Cys6 DNA-binding domain"/>
    <property type="match status" value="1"/>
</dbReference>
<dbReference type="PANTHER" id="PTHR31845:SF19">
    <property type="entry name" value="TRANSCRIPTION FACTOR DOMAIN-CONTAINING PROTEIN"/>
    <property type="match status" value="1"/>
</dbReference>
<dbReference type="InterPro" id="IPR051089">
    <property type="entry name" value="prtT"/>
</dbReference>
<dbReference type="SMART" id="SM00066">
    <property type="entry name" value="GAL4"/>
    <property type="match status" value="1"/>
</dbReference>
<feature type="compositionally biased region" description="Pro residues" evidence="6">
    <location>
        <begin position="666"/>
        <end position="677"/>
    </location>
</feature>
<feature type="region of interest" description="Disordered" evidence="6">
    <location>
        <begin position="143"/>
        <end position="190"/>
    </location>
</feature>
<dbReference type="CDD" id="cd12148">
    <property type="entry name" value="fungal_TF_MHR"/>
    <property type="match status" value="1"/>
</dbReference>
<dbReference type="AlphaFoldDB" id="A0A5C5FS08"/>
<dbReference type="EMBL" id="SOZI01000111">
    <property type="protein sequence ID" value="TNY19026.1"/>
    <property type="molecule type" value="Genomic_DNA"/>
</dbReference>
<organism evidence="8 9">
    <name type="scientific">Rhodotorula diobovata</name>
    <dbReference type="NCBI Taxonomy" id="5288"/>
    <lineage>
        <taxon>Eukaryota</taxon>
        <taxon>Fungi</taxon>
        <taxon>Dikarya</taxon>
        <taxon>Basidiomycota</taxon>
        <taxon>Pucciniomycotina</taxon>
        <taxon>Microbotryomycetes</taxon>
        <taxon>Sporidiobolales</taxon>
        <taxon>Sporidiobolaceae</taxon>
        <taxon>Rhodotorula</taxon>
    </lineage>
</organism>
<dbReference type="CDD" id="cd00067">
    <property type="entry name" value="GAL4"/>
    <property type="match status" value="1"/>
</dbReference>
<keyword evidence="5" id="KW-0539">Nucleus</keyword>
<evidence type="ECO:0000313" key="8">
    <source>
        <dbReference type="EMBL" id="TNY19026.1"/>
    </source>
</evidence>
<dbReference type="GO" id="GO:0000981">
    <property type="term" value="F:DNA-binding transcription factor activity, RNA polymerase II-specific"/>
    <property type="evidence" value="ECO:0007669"/>
    <property type="project" value="InterPro"/>
</dbReference>
<dbReference type="Gene3D" id="4.10.240.10">
    <property type="entry name" value="Zn(2)-C6 fungal-type DNA-binding domain"/>
    <property type="match status" value="1"/>
</dbReference>
<keyword evidence="3" id="KW-0238">DNA-binding</keyword>
<dbReference type="InterPro" id="IPR001138">
    <property type="entry name" value="Zn2Cys6_DnaBD"/>
</dbReference>
<evidence type="ECO:0000256" key="2">
    <source>
        <dbReference type="ARBA" id="ARBA00023015"/>
    </source>
</evidence>
<proteinExistence type="predicted"/>
<dbReference type="Pfam" id="PF00172">
    <property type="entry name" value="Zn_clus"/>
    <property type="match status" value="1"/>
</dbReference>
<dbReference type="PANTHER" id="PTHR31845">
    <property type="entry name" value="FINGER DOMAIN PROTEIN, PUTATIVE-RELATED"/>
    <property type="match status" value="1"/>
</dbReference>
<keyword evidence="2" id="KW-0805">Transcription regulation</keyword>
<dbReference type="GO" id="GO:0000976">
    <property type="term" value="F:transcription cis-regulatory region binding"/>
    <property type="evidence" value="ECO:0007669"/>
    <property type="project" value="TreeGrafter"/>
</dbReference>
<feature type="compositionally biased region" description="Basic residues" evidence="6">
    <location>
        <begin position="84"/>
        <end position="93"/>
    </location>
</feature>
<feature type="compositionally biased region" description="Polar residues" evidence="6">
    <location>
        <begin position="170"/>
        <end position="188"/>
    </location>
</feature>
<feature type="region of interest" description="Disordered" evidence="6">
    <location>
        <begin position="1"/>
        <end position="42"/>
    </location>
</feature>
<reference evidence="8 9" key="1">
    <citation type="submission" date="2019-03" db="EMBL/GenBank/DDBJ databases">
        <title>Rhodosporidium diobovatum UCD-FST 08-225 genome sequencing, assembly, and annotation.</title>
        <authorList>
            <person name="Fakankun I.U."/>
            <person name="Fristensky B."/>
            <person name="Levin D.B."/>
        </authorList>
    </citation>
    <scope>NUCLEOTIDE SEQUENCE [LARGE SCALE GENOMIC DNA]</scope>
    <source>
        <strain evidence="8 9">UCD-FST 08-225</strain>
    </source>
</reference>
<dbReference type="PROSITE" id="PS00463">
    <property type="entry name" value="ZN2_CY6_FUNGAL_1"/>
    <property type="match status" value="1"/>
</dbReference>
<dbReference type="STRING" id="5288.A0A5C5FS08"/>
<dbReference type="GO" id="GO:0005634">
    <property type="term" value="C:nucleus"/>
    <property type="evidence" value="ECO:0007669"/>
    <property type="project" value="UniProtKB-SubCell"/>
</dbReference>